<keyword evidence="2" id="KW-1185">Reference proteome</keyword>
<reference evidence="1" key="1">
    <citation type="submission" date="2020-07" db="EMBL/GenBank/DDBJ databases">
        <authorList>
            <person name="Nazaruddin N."/>
        </authorList>
    </citation>
    <scope>NUCLEOTIDE SEQUENCE</scope>
</reference>
<sequence length="169" mass="19722">MSNRHYMLISIEKHTCFVESIPRSIFHVWISSNGNGNVSHIKQLWILAINFLTQDPVSGFGPCCSSYGSSWHSVIWCLLRYESSHYYSYTGIIIYPFFFTHDYTCYIEITAYASTTTSFTHGYIFLLFFESNAVHCTEMDLSIDHYTADSTNDLELLHYYDGLQLRKNW</sequence>
<dbReference type="AlphaFoldDB" id="A0A6V7H2U6"/>
<proteinExistence type="predicted"/>
<name>A0A6V7H2U6_9HYME</name>
<evidence type="ECO:0000313" key="1">
    <source>
        <dbReference type="EMBL" id="CAD1473840.1"/>
    </source>
</evidence>
<protein>
    <submittedName>
        <fullName evidence="1">Uncharacterized protein</fullName>
    </submittedName>
</protein>
<accession>A0A6V7H2U6</accession>
<organism evidence="1 2">
    <name type="scientific">Heterotrigona itama</name>
    <dbReference type="NCBI Taxonomy" id="395501"/>
    <lineage>
        <taxon>Eukaryota</taxon>
        <taxon>Metazoa</taxon>
        <taxon>Ecdysozoa</taxon>
        <taxon>Arthropoda</taxon>
        <taxon>Hexapoda</taxon>
        <taxon>Insecta</taxon>
        <taxon>Pterygota</taxon>
        <taxon>Neoptera</taxon>
        <taxon>Endopterygota</taxon>
        <taxon>Hymenoptera</taxon>
        <taxon>Apocrita</taxon>
        <taxon>Aculeata</taxon>
        <taxon>Apoidea</taxon>
        <taxon>Anthophila</taxon>
        <taxon>Apidae</taxon>
        <taxon>Heterotrigona</taxon>
    </lineage>
</organism>
<dbReference type="Proteomes" id="UP000752696">
    <property type="component" value="Unassembled WGS sequence"/>
</dbReference>
<gene>
    <name evidence="1" type="ORF">MHI_LOCUS416899</name>
</gene>
<dbReference type="EMBL" id="CAJDYZ010006916">
    <property type="protein sequence ID" value="CAD1473840.1"/>
    <property type="molecule type" value="Genomic_DNA"/>
</dbReference>
<evidence type="ECO:0000313" key="2">
    <source>
        <dbReference type="Proteomes" id="UP000752696"/>
    </source>
</evidence>
<comment type="caution">
    <text evidence="1">The sequence shown here is derived from an EMBL/GenBank/DDBJ whole genome shotgun (WGS) entry which is preliminary data.</text>
</comment>